<evidence type="ECO:0000313" key="2">
    <source>
        <dbReference type="Proteomes" id="UP000521872"/>
    </source>
</evidence>
<dbReference type="Proteomes" id="UP000521872">
    <property type="component" value="Unassembled WGS sequence"/>
</dbReference>
<dbReference type="AlphaFoldDB" id="A0A8H4QWM6"/>
<keyword evidence="2" id="KW-1185">Reference proteome</keyword>
<protein>
    <submittedName>
        <fullName evidence="1">Uncharacterized protein</fullName>
    </submittedName>
</protein>
<gene>
    <name evidence="1" type="ORF">D9613_009771</name>
</gene>
<reference evidence="1 2" key="1">
    <citation type="submission" date="2019-12" db="EMBL/GenBank/DDBJ databases">
        <authorList>
            <person name="Floudas D."/>
            <person name="Bentzer J."/>
            <person name="Ahren D."/>
            <person name="Johansson T."/>
            <person name="Persson P."/>
            <person name="Tunlid A."/>
        </authorList>
    </citation>
    <scope>NUCLEOTIDE SEQUENCE [LARGE SCALE GENOMIC DNA]</scope>
    <source>
        <strain evidence="1 2">CBS 102.39</strain>
    </source>
</reference>
<proteinExistence type="predicted"/>
<accession>A0A8H4QWM6</accession>
<comment type="caution">
    <text evidence="1">The sequence shown here is derived from an EMBL/GenBank/DDBJ whole genome shotgun (WGS) entry which is preliminary data.</text>
</comment>
<dbReference type="EMBL" id="JAACJL010000017">
    <property type="protein sequence ID" value="KAF4618782.1"/>
    <property type="molecule type" value="Genomic_DNA"/>
</dbReference>
<name>A0A8H4QWM6_9AGAR</name>
<sequence length="291" mass="32881">MDEEEMDYNEIPIHVKRTRLLKSKLEAKQILPRVLDILNCIASNGLDLPLFLDAISWGSPECHSDRTVQYARTSLLASDELSDILQRWYKPPRRANDEKGSRPAGARNTLRQFITDSMMDILDQDMRNSAPLFASPSSELSEKHLLGLDFQELQRKVEEEAPTLWDILNRCATSPQQDGIVRKKNNPHLIAVSCIAQMQYSRSRHQNKFQKVWSMYFKACGLSARAFDAVHALGLTMSHKWAANAYGILSDRAMKEAQEAGTSLPSNFHVFLPPTSMSARLAYPSSSDAGW</sequence>
<evidence type="ECO:0000313" key="1">
    <source>
        <dbReference type="EMBL" id="KAF4618782.1"/>
    </source>
</evidence>
<organism evidence="1 2">
    <name type="scientific">Agrocybe pediades</name>
    <dbReference type="NCBI Taxonomy" id="84607"/>
    <lineage>
        <taxon>Eukaryota</taxon>
        <taxon>Fungi</taxon>
        <taxon>Dikarya</taxon>
        <taxon>Basidiomycota</taxon>
        <taxon>Agaricomycotina</taxon>
        <taxon>Agaricomycetes</taxon>
        <taxon>Agaricomycetidae</taxon>
        <taxon>Agaricales</taxon>
        <taxon>Agaricineae</taxon>
        <taxon>Strophariaceae</taxon>
        <taxon>Agrocybe</taxon>
    </lineage>
</organism>